<reference evidence="8" key="1">
    <citation type="submission" date="2023-05" db="EMBL/GenBank/DDBJ databases">
        <authorList>
            <person name="Stuckert A."/>
        </authorList>
    </citation>
    <scope>NUCLEOTIDE SEQUENCE</scope>
</reference>
<keyword evidence="2" id="KW-0732">Signal</keyword>
<dbReference type="Gene3D" id="2.60.40.10">
    <property type="entry name" value="Immunoglobulins"/>
    <property type="match status" value="2"/>
</dbReference>
<accession>A0ABN9H506</accession>
<dbReference type="Proteomes" id="UP001162483">
    <property type="component" value="Unassembled WGS sequence"/>
</dbReference>
<evidence type="ECO:0000256" key="4">
    <source>
        <dbReference type="ARBA" id="ARBA00023180"/>
    </source>
</evidence>
<feature type="compositionally biased region" description="Basic and acidic residues" evidence="5">
    <location>
        <begin position="490"/>
        <end position="511"/>
    </location>
</feature>
<feature type="transmembrane region" description="Helical" evidence="6">
    <location>
        <begin position="204"/>
        <end position="225"/>
    </location>
</feature>
<evidence type="ECO:0000259" key="7">
    <source>
        <dbReference type="PROSITE" id="PS50835"/>
    </source>
</evidence>
<dbReference type="InterPro" id="IPR007110">
    <property type="entry name" value="Ig-like_dom"/>
</dbReference>
<gene>
    <name evidence="8" type="ORF">SPARVUS_LOCUS15294574</name>
</gene>
<dbReference type="InterPro" id="IPR013783">
    <property type="entry name" value="Ig-like_fold"/>
</dbReference>
<feature type="transmembrane region" description="Helical" evidence="6">
    <location>
        <begin position="340"/>
        <end position="365"/>
    </location>
</feature>
<keyword evidence="6" id="KW-0812">Transmembrane</keyword>
<evidence type="ECO:0000313" key="9">
    <source>
        <dbReference type="Proteomes" id="UP001162483"/>
    </source>
</evidence>
<comment type="subcellular location">
    <subcellularLocation>
        <location evidence="1">Membrane</location>
    </subcellularLocation>
</comment>
<keyword evidence="6" id="KW-1133">Transmembrane helix</keyword>
<proteinExistence type="predicted"/>
<dbReference type="InterPro" id="IPR015631">
    <property type="entry name" value="CD2/SLAM_rcpt"/>
</dbReference>
<feature type="transmembrane region" description="Helical" evidence="6">
    <location>
        <begin position="309"/>
        <end position="328"/>
    </location>
</feature>
<evidence type="ECO:0000256" key="3">
    <source>
        <dbReference type="ARBA" id="ARBA00023136"/>
    </source>
</evidence>
<evidence type="ECO:0000313" key="8">
    <source>
        <dbReference type="EMBL" id="CAI9615788.1"/>
    </source>
</evidence>
<feature type="domain" description="Ig-like" evidence="7">
    <location>
        <begin position="110"/>
        <end position="189"/>
    </location>
</feature>
<evidence type="ECO:0000256" key="1">
    <source>
        <dbReference type="ARBA" id="ARBA00004370"/>
    </source>
</evidence>
<feature type="transmembrane region" description="Helical" evidence="6">
    <location>
        <begin position="377"/>
        <end position="396"/>
    </location>
</feature>
<comment type="caution">
    <text evidence="8">The sequence shown here is derived from an EMBL/GenBank/DDBJ whole genome shotgun (WGS) entry which is preliminary data.</text>
</comment>
<sequence length="538" mass="60618">MWSLYLVTLPPWGIEGIETRHLYAAVGSSVFFPGEKIDNFTFYDFRKGSLLIVTCHHGCSVRDPYNKRGDFFQHNGTFLLNELRVEDSGIFEYEMNFTMKRQIHLHVMAPVMEPVLLLKENRSHCLVIFTCRAEGGGPLNFTFMRNDNEIVENAVSLDNSISLSMDGSDPKTSGRFSCIVRNMISSQTSPAVELLPPVTLKLRIMRLFVIGFLCHWISAVCILCMKYICKKWRKENQEEEEIIDGPKTLQSQADQHKGPRYRDTVNKDRTLSLVSRTFSIVDRLLGFLKELAVLVICVDGEIIPGWVCFLPVIFLLCRVFYWIFFFINKSRKLNIRAPHVVEVAMTVSNLIVVPAFCMAVLVILFVRYRSACGTMDISLVVLFHVCALIFIFYLWMKSKVKGKLYIPGQQGQPESQQLVNMPNGDKGPSGSNGVIRSPEDNGVIRSPEDNGNIGSPKDIRNPNCEGPVPPGIVENPNLDQEAPVQSEVFAEEHSEDQMIPDPEKGQPKVPKEVPCNSHVTDLTIDMEVEVDKGPVANG</sequence>
<dbReference type="PANTHER" id="PTHR12080:SF48">
    <property type="entry name" value="IMMUNOGLOBULIN SUBTYPE DOMAIN-CONTAINING PROTEIN"/>
    <property type="match status" value="1"/>
</dbReference>
<dbReference type="EMBL" id="CATNWA010019935">
    <property type="protein sequence ID" value="CAI9615788.1"/>
    <property type="molecule type" value="Genomic_DNA"/>
</dbReference>
<dbReference type="PANTHER" id="PTHR12080">
    <property type="entry name" value="SIGNALING LYMPHOCYTIC ACTIVATION MOLECULE"/>
    <property type="match status" value="1"/>
</dbReference>
<evidence type="ECO:0000256" key="5">
    <source>
        <dbReference type="SAM" id="MobiDB-lite"/>
    </source>
</evidence>
<dbReference type="PROSITE" id="PS50835">
    <property type="entry name" value="IG_LIKE"/>
    <property type="match status" value="1"/>
</dbReference>
<keyword evidence="9" id="KW-1185">Reference proteome</keyword>
<dbReference type="CDD" id="cd00096">
    <property type="entry name" value="Ig"/>
    <property type="match status" value="1"/>
</dbReference>
<protein>
    <recommendedName>
        <fullName evidence="7">Ig-like domain-containing protein</fullName>
    </recommendedName>
</protein>
<dbReference type="InterPro" id="IPR036179">
    <property type="entry name" value="Ig-like_dom_sf"/>
</dbReference>
<evidence type="ECO:0000256" key="2">
    <source>
        <dbReference type="ARBA" id="ARBA00022729"/>
    </source>
</evidence>
<name>A0ABN9H506_9NEOB</name>
<dbReference type="SUPFAM" id="SSF48726">
    <property type="entry name" value="Immunoglobulin"/>
    <property type="match status" value="1"/>
</dbReference>
<keyword evidence="4" id="KW-0325">Glycoprotein</keyword>
<organism evidence="8 9">
    <name type="scientific">Staurois parvus</name>
    <dbReference type="NCBI Taxonomy" id="386267"/>
    <lineage>
        <taxon>Eukaryota</taxon>
        <taxon>Metazoa</taxon>
        <taxon>Chordata</taxon>
        <taxon>Craniata</taxon>
        <taxon>Vertebrata</taxon>
        <taxon>Euteleostomi</taxon>
        <taxon>Amphibia</taxon>
        <taxon>Batrachia</taxon>
        <taxon>Anura</taxon>
        <taxon>Neobatrachia</taxon>
        <taxon>Ranoidea</taxon>
        <taxon>Ranidae</taxon>
        <taxon>Staurois</taxon>
    </lineage>
</organism>
<keyword evidence="3 6" id="KW-0472">Membrane</keyword>
<evidence type="ECO:0000256" key="6">
    <source>
        <dbReference type="SAM" id="Phobius"/>
    </source>
</evidence>
<feature type="region of interest" description="Disordered" evidence="5">
    <location>
        <begin position="413"/>
        <end position="538"/>
    </location>
</feature>